<keyword evidence="3" id="KW-1185">Reference proteome</keyword>
<dbReference type="Proteomes" id="UP000738325">
    <property type="component" value="Unassembled WGS sequence"/>
</dbReference>
<comment type="caution">
    <text evidence="2">The sequence shown here is derived from an EMBL/GenBank/DDBJ whole genome shotgun (WGS) entry which is preliminary data.</text>
</comment>
<proteinExistence type="predicted"/>
<protein>
    <submittedName>
        <fullName evidence="2">Uncharacterized protein</fullName>
    </submittedName>
</protein>
<sequence length="141" mass="15609">LHGLPNPSHNFENDEIVIEDKKPPLLPVSKTPEVELSKPFIQAKEQGLDYIQPALANNAAIPLNGFCPVPEMKVYLPVPPKTTVFRRQRPLPQADEQLLSDTVKRWHDEGIICLAPAGNPHNNPLTLAAKKDSKGIKSAKR</sequence>
<evidence type="ECO:0000313" key="3">
    <source>
        <dbReference type="Proteomes" id="UP000738325"/>
    </source>
</evidence>
<evidence type="ECO:0000256" key="1">
    <source>
        <dbReference type="SAM" id="MobiDB-lite"/>
    </source>
</evidence>
<evidence type="ECO:0000313" key="2">
    <source>
        <dbReference type="EMBL" id="KAG0302529.1"/>
    </source>
</evidence>
<dbReference type="Gene3D" id="3.10.10.10">
    <property type="entry name" value="HIV Type 1 Reverse Transcriptase, subunit A, domain 1"/>
    <property type="match status" value="1"/>
</dbReference>
<dbReference type="OrthoDB" id="2424837at2759"/>
<dbReference type="AlphaFoldDB" id="A0A9P6UIL6"/>
<dbReference type="SUPFAM" id="SSF56672">
    <property type="entry name" value="DNA/RNA polymerases"/>
    <property type="match status" value="1"/>
</dbReference>
<feature type="non-terminal residue" evidence="2">
    <location>
        <position position="141"/>
    </location>
</feature>
<feature type="region of interest" description="Disordered" evidence="1">
    <location>
        <begin position="122"/>
        <end position="141"/>
    </location>
</feature>
<dbReference type="InterPro" id="IPR043502">
    <property type="entry name" value="DNA/RNA_pol_sf"/>
</dbReference>
<dbReference type="EMBL" id="JAAAIP010001974">
    <property type="protein sequence ID" value="KAG0302529.1"/>
    <property type="molecule type" value="Genomic_DNA"/>
</dbReference>
<organism evidence="2 3">
    <name type="scientific">Dissophora globulifera</name>
    <dbReference type="NCBI Taxonomy" id="979702"/>
    <lineage>
        <taxon>Eukaryota</taxon>
        <taxon>Fungi</taxon>
        <taxon>Fungi incertae sedis</taxon>
        <taxon>Mucoromycota</taxon>
        <taxon>Mortierellomycotina</taxon>
        <taxon>Mortierellomycetes</taxon>
        <taxon>Mortierellales</taxon>
        <taxon>Mortierellaceae</taxon>
        <taxon>Dissophora</taxon>
    </lineage>
</organism>
<reference evidence="2" key="1">
    <citation type="journal article" date="2020" name="Fungal Divers.">
        <title>Resolving the Mortierellaceae phylogeny through synthesis of multi-gene phylogenetics and phylogenomics.</title>
        <authorList>
            <person name="Vandepol N."/>
            <person name="Liber J."/>
            <person name="Desiro A."/>
            <person name="Na H."/>
            <person name="Kennedy M."/>
            <person name="Barry K."/>
            <person name="Grigoriev I.V."/>
            <person name="Miller A.N."/>
            <person name="O'Donnell K."/>
            <person name="Stajich J.E."/>
            <person name="Bonito G."/>
        </authorList>
    </citation>
    <scope>NUCLEOTIDE SEQUENCE</scope>
    <source>
        <strain evidence="2">REB-010B</strain>
    </source>
</reference>
<gene>
    <name evidence="2" type="ORF">BGZ99_002969</name>
</gene>
<accession>A0A9P6UIL6</accession>
<feature type="non-terminal residue" evidence="2">
    <location>
        <position position="1"/>
    </location>
</feature>
<name>A0A9P6UIL6_9FUNG</name>